<accession>A0A1K0JA56</accession>
<gene>
    <name evidence="7" type="ORF">CNECB9_2610053</name>
</gene>
<evidence type="ECO:0000256" key="3">
    <source>
        <dbReference type="ARBA" id="ARBA00022801"/>
    </source>
</evidence>
<name>A0A1K0JA56_CUPNE</name>
<proteinExistence type="predicted"/>
<dbReference type="GO" id="GO:0046872">
    <property type="term" value="F:metal ion binding"/>
    <property type="evidence" value="ECO:0007669"/>
    <property type="project" value="UniProtKB-KW"/>
</dbReference>
<organism evidence="7">
    <name type="scientific">Cupriavidus necator</name>
    <name type="common">Alcaligenes eutrophus</name>
    <name type="synonym">Ralstonia eutropha</name>
    <dbReference type="NCBI Taxonomy" id="106590"/>
    <lineage>
        <taxon>Bacteria</taxon>
        <taxon>Pseudomonadati</taxon>
        <taxon>Pseudomonadota</taxon>
        <taxon>Betaproteobacteria</taxon>
        <taxon>Burkholderiales</taxon>
        <taxon>Burkholderiaceae</taxon>
        <taxon>Cupriavidus</taxon>
    </lineage>
</organism>
<dbReference type="GO" id="GO:0006508">
    <property type="term" value="P:proteolysis"/>
    <property type="evidence" value="ECO:0007669"/>
    <property type="project" value="UniProtKB-KW"/>
</dbReference>
<keyword evidence="4" id="KW-0862">Zinc</keyword>
<dbReference type="Gene3D" id="3.40.140.10">
    <property type="entry name" value="Cytidine Deaminase, domain 2"/>
    <property type="match status" value="1"/>
</dbReference>
<evidence type="ECO:0000256" key="1">
    <source>
        <dbReference type="ARBA" id="ARBA00022670"/>
    </source>
</evidence>
<dbReference type="GO" id="GO:0008237">
    <property type="term" value="F:metallopeptidase activity"/>
    <property type="evidence" value="ECO:0007669"/>
    <property type="project" value="UniProtKB-KW"/>
</dbReference>
<dbReference type="SUPFAM" id="SSF102712">
    <property type="entry name" value="JAB1/MPN domain"/>
    <property type="match status" value="1"/>
</dbReference>
<reference evidence="7" key="1">
    <citation type="submission" date="2016-09" db="EMBL/GenBank/DDBJ databases">
        <authorList>
            <person name="Capua I."/>
            <person name="De Benedictis P."/>
            <person name="Joannis T."/>
            <person name="Lombin L.H."/>
            <person name="Cattoli G."/>
        </authorList>
    </citation>
    <scope>NUCLEOTIDE SEQUENCE</scope>
    <source>
        <strain evidence="7">B9</strain>
    </source>
</reference>
<keyword evidence="5" id="KW-0482">Metalloprotease</keyword>
<evidence type="ECO:0000256" key="5">
    <source>
        <dbReference type="ARBA" id="ARBA00023049"/>
    </source>
</evidence>
<keyword evidence="1" id="KW-0645">Protease</keyword>
<dbReference type="InterPro" id="IPR028090">
    <property type="entry name" value="JAB_dom_prok"/>
</dbReference>
<evidence type="ECO:0000256" key="4">
    <source>
        <dbReference type="ARBA" id="ARBA00022833"/>
    </source>
</evidence>
<evidence type="ECO:0000259" key="6">
    <source>
        <dbReference type="Pfam" id="PF14464"/>
    </source>
</evidence>
<dbReference type="EMBL" id="FMSH01000181">
    <property type="protein sequence ID" value="SCU75978.1"/>
    <property type="molecule type" value="Genomic_DNA"/>
</dbReference>
<keyword evidence="3" id="KW-0378">Hydrolase</keyword>
<sequence length="167" mass="18113">MSPSSLWYQIPGAKWCIHFGPETLAVLAKSVQHGTGSTERVGQLFTPDLTGDVVEIAKVTKLTPKWASFSRVKFDPEVAMAERSALLAQGFHCIGLWHTHPEPRPVPSSQDQALAKEHALAAIPQLSGLVFIIVGTASFPAGLQVWVHDGQQLLAAEPMVQKPRTTD</sequence>
<feature type="domain" description="JAB" evidence="6">
    <location>
        <begin position="39"/>
        <end position="136"/>
    </location>
</feature>
<evidence type="ECO:0000313" key="7">
    <source>
        <dbReference type="EMBL" id="SCU75978.1"/>
    </source>
</evidence>
<dbReference type="AlphaFoldDB" id="A0A1K0JA56"/>
<evidence type="ECO:0000256" key="2">
    <source>
        <dbReference type="ARBA" id="ARBA00022723"/>
    </source>
</evidence>
<dbReference type="RefSeq" id="WP_340524994.1">
    <property type="nucleotide sequence ID" value="NZ_FMSH01000181.1"/>
</dbReference>
<keyword evidence="2" id="KW-0479">Metal-binding</keyword>
<dbReference type="Pfam" id="PF14464">
    <property type="entry name" value="Prok-JAB"/>
    <property type="match status" value="1"/>
</dbReference>
<protein>
    <recommendedName>
        <fullName evidence="6">JAB domain-containing protein</fullName>
    </recommendedName>
</protein>